<feature type="domain" description="Integrase catalytic" evidence="2">
    <location>
        <begin position="224"/>
        <end position="387"/>
    </location>
</feature>
<dbReference type="InterPro" id="IPR036397">
    <property type="entry name" value="RNaseH_sf"/>
</dbReference>
<evidence type="ECO:0000313" key="6">
    <source>
        <dbReference type="EMBL" id="MBS4214596.1"/>
    </source>
</evidence>
<dbReference type="SUPFAM" id="SSF46689">
    <property type="entry name" value="Homeodomain-like"/>
    <property type="match status" value="1"/>
</dbReference>
<reference evidence="5" key="1">
    <citation type="submission" date="2021-05" db="EMBL/GenBank/DDBJ databases">
        <title>Novel Bacillus species.</title>
        <authorList>
            <person name="Liu G."/>
        </authorList>
    </citation>
    <scope>NUCLEOTIDE SEQUENCE</scope>
    <source>
        <strain evidence="5">FJAT-49825</strain>
    </source>
</reference>
<evidence type="ECO:0000256" key="1">
    <source>
        <dbReference type="ARBA" id="ARBA00002286"/>
    </source>
</evidence>
<dbReference type="Pfam" id="PF00665">
    <property type="entry name" value="rve"/>
    <property type="match status" value="1"/>
</dbReference>
<organism evidence="5 7">
    <name type="scientific">Neobacillus rhizophilus</name>
    <dbReference type="NCBI Taxonomy" id="2833579"/>
    <lineage>
        <taxon>Bacteria</taxon>
        <taxon>Bacillati</taxon>
        <taxon>Bacillota</taxon>
        <taxon>Bacilli</taxon>
        <taxon>Bacillales</taxon>
        <taxon>Bacillaceae</taxon>
        <taxon>Neobacillus</taxon>
    </lineage>
</organism>
<dbReference type="InterPro" id="IPR050900">
    <property type="entry name" value="Transposase_IS3/IS150/IS904"/>
</dbReference>
<dbReference type="EMBL" id="JAGYPF010000003">
    <property type="protein sequence ID" value="MBS4213926.1"/>
    <property type="molecule type" value="Genomic_DNA"/>
</dbReference>
<evidence type="ECO:0000313" key="3">
    <source>
        <dbReference type="EMBL" id="MBS4213060.1"/>
    </source>
</evidence>
<protein>
    <submittedName>
        <fullName evidence="5">IS3 family transposase</fullName>
    </submittedName>
</protein>
<name>A0A942U7P7_9BACI</name>
<evidence type="ECO:0000313" key="5">
    <source>
        <dbReference type="EMBL" id="MBS4213926.1"/>
    </source>
</evidence>
<evidence type="ECO:0000313" key="7">
    <source>
        <dbReference type="Proteomes" id="UP000679749"/>
    </source>
</evidence>
<evidence type="ECO:0000259" key="2">
    <source>
        <dbReference type="PROSITE" id="PS50994"/>
    </source>
</evidence>
<dbReference type="SUPFAM" id="SSF53098">
    <property type="entry name" value="Ribonuclease H-like"/>
    <property type="match status" value="1"/>
</dbReference>
<evidence type="ECO:0000313" key="4">
    <source>
        <dbReference type="EMBL" id="MBS4213346.1"/>
    </source>
</evidence>
<comment type="function">
    <text evidence="1">Involved in the transposition of the insertion sequence.</text>
</comment>
<dbReference type="EMBL" id="JAGYPF010000002">
    <property type="protein sequence ID" value="MBS4213346.1"/>
    <property type="molecule type" value="Genomic_DNA"/>
</dbReference>
<comment type="caution">
    <text evidence="5">The sequence shown here is derived from an EMBL/GenBank/DDBJ whole genome shotgun (WGS) entry which is preliminary data.</text>
</comment>
<dbReference type="Pfam" id="PF13276">
    <property type="entry name" value="HTH_21"/>
    <property type="match status" value="1"/>
</dbReference>
<dbReference type="InterPro" id="IPR001584">
    <property type="entry name" value="Integrase_cat-core"/>
</dbReference>
<dbReference type="EMBL" id="JAGYPF010000002">
    <property type="protein sequence ID" value="MBS4213060.1"/>
    <property type="molecule type" value="Genomic_DNA"/>
</dbReference>
<dbReference type="NCBIfam" id="NF033516">
    <property type="entry name" value="transpos_IS3"/>
    <property type="match status" value="1"/>
</dbReference>
<dbReference type="PANTHER" id="PTHR46889:SF4">
    <property type="entry name" value="TRANSPOSASE INSO FOR INSERTION SEQUENCE ELEMENT IS911B-RELATED"/>
    <property type="match status" value="1"/>
</dbReference>
<dbReference type="Pfam" id="PF13333">
    <property type="entry name" value="rve_2"/>
    <property type="match status" value="1"/>
</dbReference>
<gene>
    <name evidence="3" type="ORF">KHA99_11430</name>
    <name evidence="4" type="ORF">KHA99_12910</name>
    <name evidence="5" type="ORF">KHA99_15820</name>
    <name evidence="6" type="ORF">KHA99_19285</name>
</gene>
<dbReference type="AlphaFoldDB" id="A0A942U7P7"/>
<dbReference type="EMBL" id="JAGYPF010000004">
    <property type="protein sequence ID" value="MBS4214596.1"/>
    <property type="molecule type" value="Genomic_DNA"/>
</dbReference>
<dbReference type="InterPro" id="IPR055247">
    <property type="entry name" value="InsJ-like_HTH"/>
</dbReference>
<dbReference type="PANTHER" id="PTHR46889">
    <property type="entry name" value="TRANSPOSASE INSF FOR INSERTION SEQUENCE IS3B-RELATED"/>
    <property type="match status" value="1"/>
</dbReference>
<keyword evidence="7" id="KW-1185">Reference proteome</keyword>
<dbReference type="InterPro" id="IPR025948">
    <property type="entry name" value="HTH-like_dom"/>
</dbReference>
<dbReference type="Pfam" id="PF13518">
    <property type="entry name" value="HTH_28"/>
    <property type="match status" value="1"/>
</dbReference>
<dbReference type="Gene3D" id="3.30.420.10">
    <property type="entry name" value="Ribonuclease H-like superfamily/Ribonuclease H"/>
    <property type="match status" value="1"/>
</dbReference>
<sequence length="387" mass="45226">MGKKNAYSEEVKMAVIEMKLSGEYSNREIMDKFGITNVTQVKRWMQWYREGQKYRLAQGIGKQYSYGKGPEELSDMEKLKRENEYLKAQLEILKKVPRNREELVPEAVVTLVEKLKEKYSVTFLCRCLGIPKSTYYRWRNQGPKGKTELEIQITEICKRHKFLIGHRTVKAWLLRDYKRKVNRNTVQRIMQKYNLQCQVKPKRKNNIAGEIKIVVPNHLNRNFTSSKPNEKWVTDITYLPFGQSMLYLSTIMDLFNNEIIAYRISTSQDVSLVVNTLKDAVEGRDTSGLILHSDQGAQYTSHSFQRIAKEKGITTSMSRKGNCLDNAVIESFHSTIKSEEFYSQGREFLTNSIVIERVEKFINHYNQTRLQAKLNYLSPIEFREQAA</sequence>
<dbReference type="InterPro" id="IPR012337">
    <property type="entry name" value="RNaseH-like_sf"/>
</dbReference>
<proteinExistence type="predicted"/>
<dbReference type="GO" id="GO:0003676">
    <property type="term" value="F:nucleic acid binding"/>
    <property type="evidence" value="ECO:0007669"/>
    <property type="project" value="InterPro"/>
</dbReference>
<dbReference type="RefSeq" id="WP_213117572.1">
    <property type="nucleotide sequence ID" value="NZ_JAGYPF010000002.1"/>
</dbReference>
<dbReference type="InterPro" id="IPR048020">
    <property type="entry name" value="Transpos_IS3"/>
</dbReference>
<dbReference type="PROSITE" id="PS50994">
    <property type="entry name" value="INTEGRASE"/>
    <property type="match status" value="1"/>
</dbReference>
<accession>A0A942U7P7</accession>
<dbReference type="Proteomes" id="UP000679749">
    <property type="component" value="Unassembled WGS sequence"/>
</dbReference>
<dbReference type="GO" id="GO:0015074">
    <property type="term" value="P:DNA integration"/>
    <property type="evidence" value="ECO:0007669"/>
    <property type="project" value="InterPro"/>
</dbReference>
<dbReference type="InterPro" id="IPR009057">
    <property type="entry name" value="Homeodomain-like_sf"/>
</dbReference>